<dbReference type="InterPro" id="IPR005467">
    <property type="entry name" value="His_kinase_dom"/>
</dbReference>
<accession>A0A366HIC5</accession>
<keyword evidence="21" id="KW-1185">Reference proteome</keyword>
<dbReference type="SMART" id="SM00387">
    <property type="entry name" value="HATPase_c"/>
    <property type="match status" value="1"/>
</dbReference>
<dbReference type="SMART" id="SM00086">
    <property type="entry name" value="PAC"/>
    <property type="match status" value="2"/>
</dbReference>
<dbReference type="SMART" id="SM00388">
    <property type="entry name" value="HisKA"/>
    <property type="match status" value="1"/>
</dbReference>
<dbReference type="SUPFAM" id="SSF55785">
    <property type="entry name" value="PYP-like sensor domain (PAS domain)"/>
    <property type="match status" value="2"/>
</dbReference>
<keyword evidence="10" id="KW-0547">Nucleotide-binding</keyword>
<dbReference type="InterPro" id="IPR013655">
    <property type="entry name" value="PAS_fold_3"/>
</dbReference>
<dbReference type="PROSITE" id="PS50112">
    <property type="entry name" value="PAS"/>
    <property type="match status" value="2"/>
</dbReference>
<dbReference type="InterPro" id="IPR001789">
    <property type="entry name" value="Sig_transdc_resp-reg_receiver"/>
</dbReference>
<evidence type="ECO:0000256" key="3">
    <source>
        <dbReference type="ARBA" id="ARBA00012438"/>
    </source>
</evidence>
<evidence type="ECO:0000256" key="15">
    <source>
        <dbReference type="SAM" id="Coils"/>
    </source>
</evidence>
<dbReference type="InterPro" id="IPR003594">
    <property type="entry name" value="HATPase_dom"/>
</dbReference>
<dbReference type="FunFam" id="2.10.70.100:FF:000001">
    <property type="entry name" value="Sensory transduction histidine kinase"/>
    <property type="match status" value="1"/>
</dbReference>
<keyword evidence="5" id="KW-0997">Cell inner membrane</keyword>
<dbReference type="InterPro" id="IPR036097">
    <property type="entry name" value="HisK_dim/P_sf"/>
</dbReference>
<feature type="modified residue" description="4-aspartylphosphate" evidence="14">
    <location>
        <position position="584"/>
    </location>
</feature>
<evidence type="ECO:0000259" key="17">
    <source>
        <dbReference type="PROSITE" id="PS50110"/>
    </source>
</evidence>
<dbReference type="Gene3D" id="1.10.287.130">
    <property type="match status" value="1"/>
</dbReference>
<feature type="domain" description="PAS" evidence="18">
    <location>
        <begin position="149"/>
        <end position="223"/>
    </location>
</feature>
<dbReference type="GO" id="GO:0000155">
    <property type="term" value="F:phosphorelay sensor kinase activity"/>
    <property type="evidence" value="ECO:0007669"/>
    <property type="project" value="InterPro"/>
</dbReference>
<dbReference type="EC" id="2.7.13.3" evidence="3"/>
<feature type="domain" description="PAC" evidence="19">
    <location>
        <begin position="224"/>
        <end position="276"/>
    </location>
</feature>
<dbReference type="SMART" id="SM00091">
    <property type="entry name" value="PAS"/>
    <property type="match status" value="2"/>
</dbReference>
<dbReference type="Pfam" id="PF00072">
    <property type="entry name" value="Response_reg"/>
    <property type="match status" value="1"/>
</dbReference>
<evidence type="ECO:0000256" key="8">
    <source>
        <dbReference type="ARBA" id="ARBA00022692"/>
    </source>
</evidence>
<reference evidence="20 21" key="1">
    <citation type="submission" date="2018-06" db="EMBL/GenBank/DDBJ databases">
        <title>Genomic Encyclopedia of Type Strains, Phase IV (KMG-IV): sequencing the most valuable type-strain genomes for metagenomic binning, comparative biology and taxonomic classification.</title>
        <authorList>
            <person name="Goeker M."/>
        </authorList>
    </citation>
    <scope>NUCLEOTIDE SEQUENCE [LARGE SCALE GENOMIC DNA]</scope>
    <source>
        <strain evidence="20 21">DSM 25532</strain>
    </source>
</reference>
<keyword evidence="6 14" id="KW-0597">Phosphoprotein</keyword>
<evidence type="ECO:0000256" key="5">
    <source>
        <dbReference type="ARBA" id="ARBA00022519"/>
    </source>
</evidence>
<dbReference type="NCBIfam" id="TIGR00229">
    <property type="entry name" value="sensory_box"/>
    <property type="match status" value="2"/>
</dbReference>
<dbReference type="PRINTS" id="PR00344">
    <property type="entry name" value="BCTRLSENSOR"/>
</dbReference>
<evidence type="ECO:0000256" key="6">
    <source>
        <dbReference type="ARBA" id="ARBA00022553"/>
    </source>
</evidence>
<keyword evidence="11" id="KW-0418">Kinase</keyword>
<evidence type="ECO:0000256" key="11">
    <source>
        <dbReference type="ARBA" id="ARBA00022777"/>
    </source>
</evidence>
<evidence type="ECO:0000256" key="12">
    <source>
        <dbReference type="ARBA" id="ARBA00022989"/>
    </source>
</evidence>
<name>A0A366HIC5_9BACT</name>
<keyword evidence="4" id="KW-1003">Cell membrane</keyword>
<dbReference type="GO" id="GO:0000166">
    <property type="term" value="F:nucleotide binding"/>
    <property type="evidence" value="ECO:0007669"/>
    <property type="project" value="UniProtKB-KW"/>
</dbReference>
<dbReference type="AlphaFoldDB" id="A0A366HIC5"/>
<evidence type="ECO:0000256" key="14">
    <source>
        <dbReference type="PROSITE-ProRule" id="PRU00169"/>
    </source>
</evidence>
<evidence type="ECO:0000256" key="2">
    <source>
        <dbReference type="ARBA" id="ARBA00004429"/>
    </source>
</evidence>
<keyword evidence="13" id="KW-0472">Membrane</keyword>
<feature type="domain" description="Histidine kinase" evidence="16">
    <location>
        <begin position="289"/>
        <end position="512"/>
    </location>
</feature>
<feature type="domain" description="PAS" evidence="18">
    <location>
        <begin position="22"/>
        <end position="93"/>
    </location>
</feature>
<feature type="domain" description="PAC" evidence="19">
    <location>
        <begin position="96"/>
        <end position="148"/>
    </location>
</feature>
<dbReference type="Gene3D" id="2.10.70.100">
    <property type="match status" value="1"/>
</dbReference>
<evidence type="ECO:0000256" key="9">
    <source>
        <dbReference type="ARBA" id="ARBA00022737"/>
    </source>
</evidence>
<dbReference type="PROSITE" id="PS50110">
    <property type="entry name" value="RESPONSE_REGULATORY"/>
    <property type="match status" value="1"/>
</dbReference>
<evidence type="ECO:0000256" key="13">
    <source>
        <dbReference type="ARBA" id="ARBA00023136"/>
    </source>
</evidence>
<dbReference type="Proteomes" id="UP000253426">
    <property type="component" value="Unassembled WGS sequence"/>
</dbReference>
<keyword evidence="7" id="KW-0808">Transferase</keyword>
<dbReference type="EMBL" id="QNRR01000006">
    <property type="protein sequence ID" value="RBP42461.1"/>
    <property type="molecule type" value="Genomic_DNA"/>
</dbReference>
<feature type="domain" description="Response regulatory" evidence="17">
    <location>
        <begin position="533"/>
        <end position="650"/>
    </location>
</feature>
<evidence type="ECO:0000256" key="7">
    <source>
        <dbReference type="ARBA" id="ARBA00022679"/>
    </source>
</evidence>
<keyword evidence="8" id="KW-0812">Transmembrane</keyword>
<dbReference type="GO" id="GO:0005886">
    <property type="term" value="C:plasma membrane"/>
    <property type="evidence" value="ECO:0007669"/>
    <property type="project" value="UniProtKB-SubCell"/>
</dbReference>
<organism evidence="20 21">
    <name type="scientific">Roseimicrobium gellanilyticum</name>
    <dbReference type="NCBI Taxonomy" id="748857"/>
    <lineage>
        <taxon>Bacteria</taxon>
        <taxon>Pseudomonadati</taxon>
        <taxon>Verrucomicrobiota</taxon>
        <taxon>Verrucomicrobiia</taxon>
        <taxon>Verrucomicrobiales</taxon>
        <taxon>Verrucomicrobiaceae</taxon>
        <taxon>Roseimicrobium</taxon>
    </lineage>
</organism>
<dbReference type="InterPro" id="IPR003661">
    <property type="entry name" value="HisK_dim/P_dom"/>
</dbReference>
<dbReference type="OrthoDB" id="174740at2"/>
<feature type="coiled-coil region" evidence="15">
    <location>
        <begin position="2"/>
        <end position="32"/>
    </location>
</feature>
<comment type="catalytic activity">
    <reaction evidence="1">
        <text>ATP + protein L-histidine = ADP + protein N-phospho-L-histidine.</text>
        <dbReference type="EC" id="2.7.13.3"/>
    </reaction>
</comment>
<keyword evidence="12" id="KW-1133">Transmembrane helix</keyword>
<evidence type="ECO:0000259" key="16">
    <source>
        <dbReference type="PROSITE" id="PS50109"/>
    </source>
</evidence>
<evidence type="ECO:0000259" key="18">
    <source>
        <dbReference type="PROSITE" id="PS50112"/>
    </source>
</evidence>
<dbReference type="InterPro" id="IPR001610">
    <property type="entry name" value="PAC"/>
</dbReference>
<keyword evidence="9" id="KW-0677">Repeat</keyword>
<sequence length="654" mass="73887">MKVTQERDASELQRLNEALQESQRRLEEAQRMARIGHWDLDLQTQNVTWSEEIFRIFGISPQRRLKLTDLLEVIHDEDRERCRKHYAEAIAGLRPYDIEYRIVRPDGAIRWVHSRGAMDRDASGRVVKMLGTGQDITDRKQAEEALRDSERRFRQVTESIGEVFWLTDLAKNQMIYVSPAYEKVWGRPCAELYQSPQTWMEAIHPEDRNAVREAALTMQATGAYDVIYRIHRPDGAVRWIHDRAFPIRDEEGRVYRVAGVADDITTQREMELQLRHSQKMEAVGVLAGGIAHDFNNLLAVIQLQTSLLLATKGLPDRVMKGMGDIMDASERAATLTRQLLTFSRREVKKARPLDLGETVESTIRLLRRVLGEDVALETHFEPGVPLIHADPGMMEQVLMNLAINARDAMPSGGLLTVTLEPVQVTPERAALHPGVQPGKHVCLSVRDTGTGIAPEHLPRIFEPFFTTKESGQGTGLGLATVFGIVEQHNGWIEAHSELNRGTLFRVHFPALARESTSSSTQAELPPVRGGTECILMVEDDQALLHVAQLTLEHHGYRVLTAVNAVHALEIWKKERANIELLLTDLILPGGLSGQELADLLKRDKPTLKIIHTSGYNDEVVTRRLRELENSIFLRKPYSARQLAETVRTSLDRIS</sequence>
<dbReference type="Pfam" id="PF00512">
    <property type="entry name" value="HisKA"/>
    <property type="match status" value="1"/>
</dbReference>
<dbReference type="InterPro" id="IPR035965">
    <property type="entry name" value="PAS-like_dom_sf"/>
</dbReference>
<evidence type="ECO:0000256" key="1">
    <source>
        <dbReference type="ARBA" id="ARBA00000085"/>
    </source>
</evidence>
<dbReference type="InterPro" id="IPR052162">
    <property type="entry name" value="Sensor_kinase/Photoreceptor"/>
</dbReference>
<dbReference type="Gene3D" id="3.40.50.2300">
    <property type="match status" value="1"/>
</dbReference>
<dbReference type="CDD" id="cd00082">
    <property type="entry name" value="HisKA"/>
    <property type="match status" value="1"/>
</dbReference>
<dbReference type="PANTHER" id="PTHR43304:SF1">
    <property type="entry name" value="PAC DOMAIN-CONTAINING PROTEIN"/>
    <property type="match status" value="1"/>
</dbReference>
<dbReference type="Gene3D" id="3.30.450.20">
    <property type="entry name" value="PAS domain"/>
    <property type="match status" value="2"/>
</dbReference>
<evidence type="ECO:0000256" key="10">
    <source>
        <dbReference type="ARBA" id="ARBA00022741"/>
    </source>
</evidence>
<evidence type="ECO:0000313" key="21">
    <source>
        <dbReference type="Proteomes" id="UP000253426"/>
    </source>
</evidence>
<dbReference type="Pfam" id="PF08447">
    <property type="entry name" value="PAS_3"/>
    <property type="match status" value="2"/>
</dbReference>
<comment type="caution">
    <text evidence="20">The sequence shown here is derived from an EMBL/GenBank/DDBJ whole genome shotgun (WGS) entry which is preliminary data.</text>
</comment>
<dbReference type="SUPFAM" id="SSF55874">
    <property type="entry name" value="ATPase domain of HSP90 chaperone/DNA topoisomerase II/histidine kinase"/>
    <property type="match status" value="1"/>
</dbReference>
<dbReference type="InterPro" id="IPR011006">
    <property type="entry name" value="CheY-like_superfamily"/>
</dbReference>
<dbReference type="Gene3D" id="3.30.565.10">
    <property type="entry name" value="Histidine kinase-like ATPase, C-terminal domain"/>
    <property type="match status" value="1"/>
</dbReference>
<gene>
    <name evidence="20" type="ORF">DES53_106169</name>
</gene>
<dbReference type="SMART" id="SM00448">
    <property type="entry name" value="REC"/>
    <property type="match status" value="1"/>
</dbReference>
<dbReference type="RefSeq" id="WP_113959591.1">
    <property type="nucleotide sequence ID" value="NZ_QNRR01000006.1"/>
</dbReference>
<dbReference type="PROSITE" id="PS50113">
    <property type="entry name" value="PAC"/>
    <property type="match status" value="2"/>
</dbReference>
<dbReference type="SUPFAM" id="SSF52172">
    <property type="entry name" value="CheY-like"/>
    <property type="match status" value="1"/>
</dbReference>
<dbReference type="InterPro" id="IPR000014">
    <property type="entry name" value="PAS"/>
</dbReference>
<dbReference type="SUPFAM" id="SSF47384">
    <property type="entry name" value="Homodimeric domain of signal transducing histidine kinase"/>
    <property type="match status" value="1"/>
</dbReference>
<evidence type="ECO:0000313" key="20">
    <source>
        <dbReference type="EMBL" id="RBP42461.1"/>
    </source>
</evidence>
<dbReference type="InterPro" id="IPR004358">
    <property type="entry name" value="Sig_transdc_His_kin-like_C"/>
</dbReference>
<evidence type="ECO:0000259" key="19">
    <source>
        <dbReference type="PROSITE" id="PS50113"/>
    </source>
</evidence>
<dbReference type="PANTHER" id="PTHR43304">
    <property type="entry name" value="PHYTOCHROME-LIKE PROTEIN CPH1"/>
    <property type="match status" value="1"/>
</dbReference>
<proteinExistence type="predicted"/>
<comment type="subcellular location">
    <subcellularLocation>
        <location evidence="2">Cell inner membrane</location>
        <topology evidence="2">Multi-pass membrane protein</topology>
    </subcellularLocation>
</comment>
<dbReference type="CDD" id="cd00130">
    <property type="entry name" value="PAS"/>
    <property type="match status" value="2"/>
</dbReference>
<dbReference type="InterPro" id="IPR000700">
    <property type="entry name" value="PAS-assoc_C"/>
</dbReference>
<evidence type="ECO:0000256" key="4">
    <source>
        <dbReference type="ARBA" id="ARBA00022475"/>
    </source>
</evidence>
<keyword evidence="15" id="KW-0175">Coiled coil</keyword>
<dbReference type="InterPro" id="IPR036890">
    <property type="entry name" value="HATPase_C_sf"/>
</dbReference>
<dbReference type="PROSITE" id="PS50109">
    <property type="entry name" value="HIS_KIN"/>
    <property type="match status" value="1"/>
</dbReference>
<dbReference type="Pfam" id="PF02518">
    <property type="entry name" value="HATPase_c"/>
    <property type="match status" value="1"/>
</dbReference>
<protein>
    <recommendedName>
        <fullName evidence="3">histidine kinase</fullName>
        <ecNumber evidence="3">2.7.13.3</ecNumber>
    </recommendedName>
</protein>